<evidence type="ECO:0000313" key="4">
    <source>
        <dbReference type="EMBL" id="TYR31653.1"/>
    </source>
</evidence>
<dbReference type="Gene3D" id="3.30.2040.10">
    <property type="entry name" value="PSTPO5379-like domain"/>
    <property type="match status" value="1"/>
</dbReference>
<dbReference type="OrthoDB" id="149585at2"/>
<name>A0A5D4GUS0_9HYPH</name>
<dbReference type="Gene3D" id="3.40.1640.10">
    <property type="entry name" value="PSTPO5379-like"/>
    <property type="match status" value="1"/>
</dbReference>
<accession>A0A5D4GUS0</accession>
<organism evidence="4 5">
    <name type="scientific">Neoaquamicrobium microcysteis</name>
    <dbReference type="NCBI Taxonomy" id="2682781"/>
    <lineage>
        <taxon>Bacteria</taxon>
        <taxon>Pseudomonadati</taxon>
        <taxon>Pseudomonadota</taxon>
        <taxon>Alphaproteobacteria</taxon>
        <taxon>Hyphomicrobiales</taxon>
        <taxon>Phyllobacteriaceae</taxon>
        <taxon>Neoaquamicrobium</taxon>
    </lineage>
</organism>
<dbReference type="InterPro" id="IPR016938">
    <property type="entry name" value="UPF0317"/>
</dbReference>
<dbReference type="InterPro" id="IPR009906">
    <property type="entry name" value="D-Glu_cyclase"/>
</dbReference>
<protein>
    <recommendedName>
        <fullName evidence="3">Putative hydro-lyase FY036_14870</fullName>
        <ecNumber evidence="3">4.2.1.-</ecNumber>
    </recommendedName>
</protein>
<reference evidence="4 5" key="1">
    <citation type="submission" date="2019-08" db="EMBL/GenBank/DDBJ databases">
        <authorList>
            <person name="Seo Y.L."/>
        </authorList>
    </citation>
    <scope>NUCLEOTIDE SEQUENCE [LARGE SCALE GENOMIC DNA]</scope>
    <source>
        <strain evidence="4 5">MaA-C15</strain>
    </source>
</reference>
<dbReference type="FunFam" id="3.30.2040.10:FF:000001">
    <property type="entry name" value="D-glutamate cyclase, mitochondrial"/>
    <property type="match status" value="1"/>
</dbReference>
<dbReference type="SUPFAM" id="SSF160920">
    <property type="entry name" value="PSTPO5379-like"/>
    <property type="match status" value="1"/>
</dbReference>
<dbReference type="EC" id="4.2.1.-" evidence="3"/>
<sequence>MTTGYYASGTEVRAACRDGRHTGQTSGLAQGFQQGNLAILPSAYADDFLRYCVRNPKPAPLLGVSEPGDPSLPQIGRDIDIRRDLPRYRVFRNGEPAESVTDLDALWRDDFVSFVIGCSFSFETALLRDDIPVRHIAAGRNVAMYVTNIETEQAGPFGGPMVVSMRSFSPRDAIRAVILSSRLPEAHGAPVHLGDPAAIGIADLSKPDFGDVPDIHAGDVPVFWACGVTPQSAIRRARPEIAIVHEPGHMLVTDLRVSMS</sequence>
<evidence type="ECO:0000256" key="3">
    <source>
        <dbReference type="HAMAP-Rule" id="MF_01830"/>
    </source>
</evidence>
<comment type="caution">
    <text evidence="4">The sequence shown here is derived from an EMBL/GenBank/DDBJ whole genome shotgun (WGS) entry which is preliminary data.</text>
</comment>
<dbReference type="PIRSF" id="PIRSF029755">
    <property type="entry name" value="UCP029755"/>
    <property type="match status" value="1"/>
</dbReference>
<dbReference type="AlphaFoldDB" id="A0A5D4GUS0"/>
<keyword evidence="5" id="KW-1185">Reference proteome</keyword>
<dbReference type="Pfam" id="PF07286">
    <property type="entry name" value="D-Glu_cyclase"/>
    <property type="match status" value="1"/>
</dbReference>
<keyword evidence="2 3" id="KW-0456">Lyase</keyword>
<dbReference type="HAMAP" id="MF_01830">
    <property type="entry name" value="Hydro_lyase"/>
    <property type="match status" value="1"/>
</dbReference>
<dbReference type="NCBIfam" id="NF003969">
    <property type="entry name" value="PRK05463.1"/>
    <property type="match status" value="1"/>
</dbReference>
<gene>
    <name evidence="4" type="ORF">FY036_14870</name>
</gene>
<evidence type="ECO:0000256" key="1">
    <source>
        <dbReference type="ARBA" id="ARBA00007896"/>
    </source>
</evidence>
<dbReference type="PANTHER" id="PTHR32022">
    <property type="entry name" value="D-GLUTAMATE CYCLASE, MITOCHONDRIAL"/>
    <property type="match status" value="1"/>
</dbReference>
<dbReference type="PANTHER" id="PTHR32022:SF10">
    <property type="entry name" value="D-GLUTAMATE CYCLASE, MITOCHONDRIAL"/>
    <property type="match status" value="1"/>
</dbReference>
<dbReference type="GO" id="GO:0016829">
    <property type="term" value="F:lyase activity"/>
    <property type="evidence" value="ECO:0007669"/>
    <property type="project" value="UniProtKB-KW"/>
</dbReference>
<proteinExistence type="inferred from homology"/>
<evidence type="ECO:0000313" key="5">
    <source>
        <dbReference type="Proteomes" id="UP000323258"/>
    </source>
</evidence>
<dbReference type="InterPro" id="IPR038021">
    <property type="entry name" value="Putative_hydro-lyase"/>
</dbReference>
<reference evidence="4 5" key="2">
    <citation type="submission" date="2019-09" db="EMBL/GenBank/DDBJ databases">
        <title>Mesorhizobium sp. MaA-C15 isolated from Microcystis aeruginosa.</title>
        <authorList>
            <person name="Jeong S.E."/>
            <person name="Jin H.M."/>
            <person name="Jeon C.O."/>
        </authorList>
    </citation>
    <scope>NUCLEOTIDE SEQUENCE [LARGE SCALE GENOMIC DNA]</scope>
    <source>
        <strain evidence="4 5">MaA-C15</strain>
    </source>
</reference>
<dbReference type="EMBL" id="VSZS01000064">
    <property type="protein sequence ID" value="TYR31653.1"/>
    <property type="molecule type" value="Genomic_DNA"/>
</dbReference>
<evidence type="ECO:0000256" key="2">
    <source>
        <dbReference type="ARBA" id="ARBA00023239"/>
    </source>
</evidence>
<comment type="similarity">
    <text evidence="1 3">Belongs to the D-glutamate cyclase family.</text>
</comment>
<dbReference type="Proteomes" id="UP000323258">
    <property type="component" value="Unassembled WGS sequence"/>
</dbReference>